<organism evidence="1 2">
    <name type="scientific">Ensifer oleiphilus</name>
    <dbReference type="NCBI Taxonomy" id="2742698"/>
    <lineage>
        <taxon>Bacteria</taxon>
        <taxon>Pseudomonadati</taxon>
        <taxon>Pseudomonadota</taxon>
        <taxon>Alphaproteobacteria</taxon>
        <taxon>Hyphomicrobiales</taxon>
        <taxon>Rhizobiaceae</taxon>
        <taxon>Sinorhizobium/Ensifer group</taxon>
        <taxon>Ensifer</taxon>
    </lineage>
</organism>
<accession>A0A7Y6Q965</accession>
<evidence type="ECO:0000313" key="2">
    <source>
        <dbReference type="Proteomes" id="UP000520198"/>
    </source>
</evidence>
<keyword evidence="2" id="KW-1185">Reference proteome</keyword>
<name>A0A7Y6Q965_9HYPH</name>
<dbReference type="AlphaFoldDB" id="A0A7Y6Q965"/>
<protein>
    <submittedName>
        <fullName evidence="1">Head-tail adaptor protein</fullName>
    </submittedName>
</protein>
<dbReference type="RefSeq" id="WP_176354724.1">
    <property type="nucleotide sequence ID" value="NZ_JABWDU010000005.1"/>
</dbReference>
<dbReference type="Gene3D" id="2.40.10.270">
    <property type="entry name" value="Bacteriophage SPP1 head-tail adaptor protein"/>
    <property type="match status" value="1"/>
</dbReference>
<proteinExistence type="predicted"/>
<gene>
    <name evidence="1" type="ORF">HT585_20660</name>
</gene>
<evidence type="ECO:0000313" key="1">
    <source>
        <dbReference type="EMBL" id="NVD41291.1"/>
    </source>
</evidence>
<dbReference type="InterPro" id="IPR038666">
    <property type="entry name" value="SSP1_head-tail_sf"/>
</dbReference>
<reference evidence="1 2" key="1">
    <citation type="submission" date="2020-06" db="EMBL/GenBank/DDBJ databases">
        <authorList>
            <person name="Grouzdev D.S."/>
        </authorList>
    </citation>
    <scope>NUCLEOTIDE SEQUENCE [LARGE SCALE GENOMIC DNA]</scope>
    <source>
        <strain evidence="1 2">HO-A22</strain>
    </source>
</reference>
<dbReference type="EMBL" id="JABWDU010000005">
    <property type="protein sequence ID" value="NVD41291.1"/>
    <property type="molecule type" value="Genomic_DNA"/>
</dbReference>
<dbReference type="Pfam" id="PF05521">
    <property type="entry name" value="Phage_HCP"/>
    <property type="match status" value="1"/>
</dbReference>
<comment type="caution">
    <text evidence="1">The sequence shown here is derived from an EMBL/GenBank/DDBJ whole genome shotgun (WGS) entry which is preliminary data.</text>
</comment>
<dbReference type="InterPro" id="IPR008767">
    <property type="entry name" value="Phage_SPP1_head-tail_adaptor"/>
</dbReference>
<sequence>MAKRSGAGSLNSVVVFRKRVDVEDEYGNPVGGGWQDQFETAARLAPRFGGSEGVTAARLEAKQPYNLTVRSELRTRGVETTWQVYDKRGGTNPAGEPRRTFNIKTITNPDERNAYLEMLVVEGEAS</sequence>
<dbReference type="Proteomes" id="UP000520198">
    <property type="component" value="Unassembled WGS sequence"/>
</dbReference>